<accession>A0A0G3BJ47</accession>
<dbReference type="PANTHER" id="PTHR32552:SF81">
    <property type="entry name" value="TONB-DEPENDENT OUTER MEMBRANE RECEPTOR"/>
    <property type="match status" value="1"/>
</dbReference>
<evidence type="ECO:0000256" key="1">
    <source>
        <dbReference type="ARBA" id="ARBA00004571"/>
    </source>
</evidence>
<keyword evidence="18" id="KW-1185">Reference proteome</keyword>
<evidence type="ECO:0000256" key="14">
    <source>
        <dbReference type="RuleBase" id="RU003357"/>
    </source>
</evidence>
<evidence type="ECO:0000313" key="18">
    <source>
        <dbReference type="Proteomes" id="UP000035352"/>
    </source>
</evidence>
<evidence type="ECO:0000256" key="11">
    <source>
        <dbReference type="ARBA" id="ARBA00023237"/>
    </source>
</evidence>
<evidence type="ECO:0000256" key="2">
    <source>
        <dbReference type="ARBA" id="ARBA00022448"/>
    </source>
</evidence>
<comment type="subcellular location">
    <subcellularLocation>
        <location evidence="1 12">Cell outer membrane</location>
        <topology evidence="1 12">Multi-pass membrane protein</topology>
    </subcellularLocation>
</comment>
<name>A0A0G3BJ47_9BURK</name>
<keyword evidence="9 14" id="KW-0798">TonB box</keyword>
<dbReference type="GO" id="GO:0006826">
    <property type="term" value="P:iron ion transport"/>
    <property type="evidence" value="ECO:0007669"/>
    <property type="project" value="UniProtKB-KW"/>
</dbReference>
<protein>
    <submittedName>
        <fullName evidence="17">TonB-dependent receptor</fullName>
    </submittedName>
</protein>
<dbReference type="InterPro" id="IPR000531">
    <property type="entry name" value="Beta-barrel_TonB"/>
</dbReference>
<dbReference type="InterPro" id="IPR012910">
    <property type="entry name" value="Plug_dom"/>
</dbReference>
<evidence type="ECO:0000259" key="15">
    <source>
        <dbReference type="Pfam" id="PF00593"/>
    </source>
</evidence>
<dbReference type="KEGG" id="pbh:AAW51_0695"/>
<evidence type="ECO:0000256" key="7">
    <source>
        <dbReference type="ARBA" id="ARBA00023004"/>
    </source>
</evidence>
<dbReference type="PANTHER" id="PTHR32552">
    <property type="entry name" value="FERRICHROME IRON RECEPTOR-RELATED"/>
    <property type="match status" value="1"/>
</dbReference>
<feature type="domain" description="TonB-dependent receptor-like beta-barrel" evidence="15">
    <location>
        <begin position="273"/>
        <end position="701"/>
    </location>
</feature>
<reference evidence="17 18" key="1">
    <citation type="submission" date="2015-05" db="EMBL/GenBank/DDBJ databases">
        <authorList>
            <person name="Tang B."/>
            <person name="Yu Y."/>
        </authorList>
    </citation>
    <scope>NUCLEOTIDE SEQUENCE [LARGE SCALE GENOMIC DNA]</scope>
    <source>
        <strain evidence="17 18">DSM 7029</strain>
    </source>
</reference>
<keyword evidence="2 12" id="KW-0813">Transport</keyword>
<evidence type="ECO:0000256" key="12">
    <source>
        <dbReference type="PROSITE-ProRule" id="PRU01360"/>
    </source>
</evidence>
<dbReference type="STRING" id="413882.AAW51_0695"/>
<evidence type="ECO:0000313" key="17">
    <source>
        <dbReference type="EMBL" id="AKJ27386.1"/>
    </source>
</evidence>
<evidence type="ECO:0000256" key="4">
    <source>
        <dbReference type="ARBA" id="ARBA00022496"/>
    </source>
</evidence>
<dbReference type="Pfam" id="PF07715">
    <property type="entry name" value="Plug"/>
    <property type="match status" value="1"/>
</dbReference>
<organism evidence="17 18">
    <name type="scientific">Caldimonas brevitalea</name>
    <dbReference type="NCBI Taxonomy" id="413882"/>
    <lineage>
        <taxon>Bacteria</taxon>
        <taxon>Pseudomonadati</taxon>
        <taxon>Pseudomonadota</taxon>
        <taxon>Betaproteobacteria</taxon>
        <taxon>Burkholderiales</taxon>
        <taxon>Sphaerotilaceae</taxon>
        <taxon>Caldimonas</taxon>
    </lineage>
</organism>
<dbReference type="Proteomes" id="UP000035352">
    <property type="component" value="Chromosome"/>
</dbReference>
<comment type="similarity">
    <text evidence="12 14">Belongs to the TonB-dependent receptor family.</text>
</comment>
<dbReference type="EMBL" id="CP011371">
    <property type="protein sequence ID" value="AKJ27386.1"/>
    <property type="molecule type" value="Genomic_DNA"/>
</dbReference>
<keyword evidence="17" id="KW-0675">Receptor</keyword>
<dbReference type="RefSeq" id="WP_047193497.1">
    <property type="nucleotide sequence ID" value="NZ_CP011371.1"/>
</dbReference>
<dbReference type="PROSITE" id="PS01156">
    <property type="entry name" value="TONB_DEPENDENT_REC_2"/>
    <property type="match status" value="1"/>
</dbReference>
<evidence type="ECO:0000256" key="10">
    <source>
        <dbReference type="ARBA" id="ARBA00023136"/>
    </source>
</evidence>
<dbReference type="Gene3D" id="2.40.170.20">
    <property type="entry name" value="TonB-dependent receptor, beta-barrel domain"/>
    <property type="match status" value="1"/>
</dbReference>
<keyword evidence="10 12" id="KW-0472">Membrane</keyword>
<dbReference type="PATRIC" id="fig|413882.6.peg.735"/>
<dbReference type="InterPro" id="IPR010917">
    <property type="entry name" value="TonB_rcpt_CS"/>
</dbReference>
<keyword evidence="7" id="KW-0408">Iron</keyword>
<dbReference type="GO" id="GO:0009279">
    <property type="term" value="C:cell outer membrane"/>
    <property type="evidence" value="ECO:0007669"/>
    <property type="project" value="UniProtKB-SubCell"/>
</dbReference>
<proteinExistence type="inferred from homology"/>
<feature type="domain" description="TonB-dependent receptor plug" evidence="16">
    <location>
        <begin position="43"/>
        <end position="153"/>
    </location>
</feature>
<evidence type="ECO:0000256" key="6">
    <source>
        <dbReference type="ARBA" id="ARBA00022729"/>
    </source>
</evidence>
<keyword evidence="6" id="KW-0732">Signal</keyword>
<evidence type="ECO:0000259" key="16">
    <source>
        <dbReference type="Pfam" id="PF07715"/>
    </source>
</evidence>
<keyword evidence="3 12" id="KW-1134">Transmembrane beta strand</keyword>
<keyword evidence="11 12" id="KW-0998">Cell outer membrane</keyword>
<dbReference type="OrthoDB" id="8538693at2"/>
<keyword evidence="5 12" id="KW-0812">Transmembrane</keyword>
<dbReference type="InterPro" id="IPR039426">
    <property type="entry name" value="TonB-dep_rcpt-like"/>
</dbReference>
<evidence type="ECO:0000256" key="8">
    <source>
        <dbReference type="ARBA" id="ARBA00023065"/>
    </source>
</evidence>
<dbReference type="Pfam" id="PF00593">
    <property type="entry name" value="TonB_dep_Rec_b-barrel"/>
    <property type="match status" value="1"/>
</dbReference>
<evidence type="ECO:0000256" key="9">
    <source>
        <dbReference type="ARBA" id="ARBA00023077"/>
    </source>
</evidence>
<keyword evidence="4" id="KW-0410">Iron transport</keyword>
<evidence type="ECO:0000256" key="3">
    <source>
        <dbReference type="ARBA" id="ARBA00022452"/>
    </source>
</evidence>
<evidence type="ECO:0000256" key="5">
    <source>
        <dbReference type="ARBA" id="ARBA00022692"/>
    </source>
</evidence>
<evidence type="ECO:0000256" key="13">
    <source>
        <dbReference type="PROSITE-ProRule" id="PRU10144"/>
    </source>
</evidence>
<gene>
    <name evidence="17" type="ORF">AAW51_0695</name>
</gene>
<sequence>MLSTITTTFVAPPAQAQGQPGAAAPPAQLGNVTVTAERRTENIRDVPISITTLSGEKLDVLNAGGDDIRLMSGRVPSLNIESSFGRAFPRFYLRGLGNTDFDLNASQPVSLVYDDVVLENPLLKGFPLFDLEQVEVLRGPQGTLFGRNSPAGVVKFDSVQPVRRREGYLNLGVGSHASLNLEGAVNTPLGADWAARASLLAQRRSDWVDNTYPGPTGALEGYNDRAARVQLLYRPHADFSALFNLHGRELDGTARVFRANIIRPGSNELVDGFDEDQVSIDGRNEQELSHRGGSLRLRWKLQDLTLHSVTGYETVEAYSRGDVDGGYGAVFAPPSGPGAIPFPAESADGLPDHKQISQEFRLQSNHTDSPLNWLAGAYYFHEDISVDSFNYDTLGGGVQNGYAIQQQKNRAWALFGSLNYAATERLKLRGGLRYTDDKKDFQAQRLASPIGAGPTGVLRERPRDHDVSWDLSGTYAVAPATNLYARLARGFRAPSIQGRLLFGDTPSVAQSERVLSYEMGVKADLFDQRARVGFNVYQYTVRDQQLTAVGGETNFNRLVNADKMVGRGAEVDLQALLTDRLQMTLGASYNHTELRDPSLAIAACGSGCTVTDPLNAAGLALIDGNPLPQAPQWIANVTLRYGIPTEAGEWFVYTDWAWRSKINFFLYESKEYTGKPLLVGGLRAGYVWGDGRYELALFGRNILNATRVVGGIDFNNLTGFINEPRTWGAQLKAAF</sequence>
<dbReference type="InterPro" id="IPR036942">
    <property type="entry name" value="Beta-barrel_TonB_sf"/>
</dbReference>
<keyword evidence="8" id="KW-0406">Ion transport</keyword>
<dbReference type="SUPFAM" id="SSF56935">
    <property type="entry name" value="Porins"/>
    <property type="match status" value="1"/>
</dbReference>
<dbReference type="PROSITE" id="PS52016">
    <property type="entry name" value="TONB_DEPENDENT_REC_3"/>
    <property type="match status" value="1"/>
</dbReference>
<feature type="short sequence motif" description="TonB C-terminal box" evidence="13">
    <location>
        <begin position="718"/>
        <end position="735"/>
    </location>
</feature>
<dbReference type="AlphaFoldDB" id="A0A0G3BJ47"/>